<keyword evidence="7 9" id="KW-0496">Mitochondrion</keyword>
<dbReference type="GO" id="GO:0045039">
    <property type="term" value="P:protein insertion into mitochondrial inner membrane"/>
    <property type="evidence" value="ECO:0007669"/>
    <property type="project" value="UniProtKB-UniRule"/>
</dbReference>
<sequence>MSFPGVPLGGLNGQNAGLSEQQLQEQKMIRYMTAAMESCAGKSVMAGVGGFGLGGMFGMFMASMRYDTPMTPQGQEMLNLSTRQQIARGFKDMGKSSWSSAKNFGMIGALFSGTECTIEALRAKNDIYNGVAGGCITGGALAYKAGPQAAALGCAGFAAFSTAIEFYLRMPADEGSRKVI</sequence>
<feature type="transmembrane region" description="Helical" evidence="9">
    <location>
        <begin position="44"/>
        <end position="62"/>
    </location>
</feature>
<evidence type="ECO:0000256" key="8">
    <source>
        <dbReference type="ARBA" id="ARBA00023136"/>
    </source>
</evidence>
<protein>
    <recommendedName>
        <fullName evidence="3 9">Mitochondrial import inner membrane translocase subunit TIM22</fullName>
    </recommendedName>
</protein>
<evidence type="ECO:0000256" key="9">
    <source>
        <dbReference type="RuleBase" id="RU367038"/>
    </source>
</evidence>
<feature type="transmembrane region" description="Helical" evidence="9">
    <location>
        <begin position="149"/>
        <end position="168"/>
    </location>
</feature>
<evidence type="ECO:0000313" key="11">
    <source>
        <dbReference type="Proteomes" id="UP000800092"/>
    </source>
</evidence>
<dbReference type="AlphaFoldDB" id="A0A6A6GY34"/>
<evidence type="ECO:0000256" key="7">
    <source>
        <dbReference type="ARBA" id="ARBA00023128"/>
    </source>
</evidence>
<evidence type="ECO:0000256" key="4">
    <source>
        <dbReference type="ARBA" id="ARBA00022692"/>
    </source>
</evidence>
<keyword evidence="9" id="KW-0813">Transport</keyword>
<keyword evidence="9" id="KW-0811">Translocation</keyword>
<keyword evidence="6 9" id="KW-1133">Transmembrane helix</keyword>
<keyword evidence="11" id="KW-1185">Reference proteome</keyword>
<comment type="similarity">
    <text evidence="2 9">Belongs to the Tim17/Tim22/Tim23 family.</text>
</comment>
<evidence type="ECO:0000256" key="3">
    <source>
        <dbReference type="ARBA" id="ARBA00020722"/>
    </source>
</evidence>
<accession>A0A6A6GY34</accession>
<dbReference type="InterPro" id="IPR039175">
    <property type="entry name" value="TIM22"/>
</dbReference>
<dbReference type="OrthoDB" id="75343at2759"/>
<evidence type="ECO:0000256" key="5">
    <source>
        <dbReference type="ARBA" id="ARBA00022792"/>
    </source>
</evidence>
<dbReference type="PANTHER" id="PTHR14110:SF0">
    <property type="entry name" value="MITOCHONDRIAL IMPORT INNER MEMBRANE TRANSLOCASE SUBUNIT TIM22"/>
    <property type="match status" value="1"/>
</dbReference>
<reference evidence="10" key="1">
    <citation type="journal article" date="2020" name="Stud. Mycol.">
        <title>101 Dothideomycetes genomes: a test case for predicting lifestyles and emergence of pathogens.</title>
        <authorList>
            <person name="Haridas S."/>
            <person name="Albert R."/>
            <person name="Binder M."/>
            <person name="Bloem J."/>
            <person name="Labutti K."/>
            <person name="Salamov A."/>
            <person name="Andreopoulos B."/>
            <person name="Baker S."/>
            <person name="Barry K."/>
            <person name="Bills G."/>
            <person name="Bluhm B."/>
            <person name="Cannon C."/>
            <person name="Castanera R."/>
            <person name="Culley D."/>
            <person name="Daum C."/>
            <person name="Ezra D."/>
            <person name="Gonzalez J."/>
            <person name="Henrissat B."/>
            <person name="Kuo A."/>
            <person name="Liang C."/>
            <person name="Lipzen A."/>
            <person name="Lutzoni F."/>
            <person name="Magnuson J."/>
            <person name="Mondo S."/>
            <person name="Nolan M."/>
            <person name="Ohm R."/>
            <person name="Pangilinan J."/>
            <person name="Park H.-J."/>
            <person name="Ramirez L."/>
            <person name="Alfaro M."/>
            <person name="Sun H."/>
            <person name="Tritt A."/>
            <person name="Yoshinaga Y."/>
            <person name="Zwiers L.-H."/>
            <person name="Turgeon B."/>
            <person name="Goodwin S."/>
            <person name="Spatafora J."/>
            <person name="Crous P."/>
            <person name="Grigoriev I."/>
        </authorList>
    </citation>
    <scope>NUCLEOTIDE SEQUENCE</scope>
    <source>
        <strain evidence="10">Tuck. ex Michener</strain>
    </source>
</reference>
<name>A0A6A6GY34_VIRVR</name>
<dbReference type="EMBL" id="ML991842">
    <property type="protein sequence ID" value="KAF2230380.1"/>
    <property type="molecule type" value="Genomic_DNA"/>
</dbReference>
<dbReference type="Pfam" id="PF02466">
    <property type="entry name" value="Tim17"/>
    <property type="match status" value="1"/>
</dbReference>
<evidence type="ECO:0000256" key="2">
    <source>
        <dbReference type="ARBA" id="ARBA00008444"/>
    </source>
</evidence>
<evidence type="ECO:0000313" key="10">
    <source>
        <dbReference type="EMBL" id="KAF2230380.1"/>
    </source>
</evidence>
<gene>
    <name evidence="10" type="ORF">EV356DRAFT_536427</name>
</gene>
<comment type="subcellular location">
    <subcellularLocation>
        <location evidence="1 9">Mitochondrion inner membrane</location>
        <topology evidence="1 9">Multi-pass membrane protein</topology>
    </subcellularLocation>
</comment>
<dbReference type="GO" id="GO:0008320">
    <property type="term" value="F:protein transmembrane transporter activity"/>
    <property type="evidence" value="ECO:0007669"/>
    <property type="project" value="UniProtKB-UniRule"/>
</dbReference>
<keyword evidence="9" id="KW-0653">Protein transport</keyword>
<keyword evidence="5 9" id="KW-0999">Mitochondrion inner membrane</keyword>
<dbReference type="PANTHER" id="PTHR14110">
    <property type="entry name" value="MITOCHONDRIAL IMPORT INNER MEMBRANE TRANSLOCASE SUBUNIT TIM22"/>
    <property type="match status" value="1"/>
</dbReference>
<keyword evidence="4 9" id="KW-0812">Transmembrane</keyword>
<dbReference type="Proteomes" id="UP000800092">
    <property type="component" value="Unassembled WGS sequence"/>
</dbReference>
<dbReference type="GO" id="GO:0030943">
    <property type="term" value="F:mitochondrion targeting sequence binding"/>
    <property type="evidence" value="ECO:0007669"/>
    <property type="project" value="TreeGrafter"/>
</dbReference>
<dbReference type="GO" id="GO:0042721">
    <property type="term" value="C:TIM22 mitochondrial import inner membrane insertion complex"/>
    <property type="evidence" value="ECO:0007669"/>
    <property type="project" value="UniProtKB-UniRule"/>
</dbReference>
<organism evidence="10 11">
    <name type="scientific">Viridothelium virens</name>
    <name type="common">Speckled blister lichen</name>
    <name type="synonym">Trypethelium virens</name>
    <dbReference type="NCBI Taxonomy" id="1048519"/>
    <lineage>
        <taxon>Eukaryota</taxon>
        <taxon>Fungi</taxon>
        <taxon>Dikarya</taxon>
        <taxon>Ascomycota</taxon>
        <taxon>Pezizomycotina</taxon>
        <taxon>Dothideomycetes</taxon>
        <taxon>Dothideomycetes incertae sedis</taxon>
        <taxon>Trypetheliales</taxon>
        <taxon>Trypetheliaceae</taxon>
        <taxon>Viridothelium</taxon>
    </lineage>
</organism>
<comment type="subunit">
    <text evidence="9">Component of the TIM22 complex.</text>
</comment>
<evidence type="ECO:0000256" key="1">
    <source>
        <dbReference type="ARBA" id="ARBA00004448"/>
    </source>
</evidence>
<evidence type="ECO:0000256" key="6">
    <source>
        <dbReference type="ARBA" id="ARBA00022989"/>
    </source>
</evidence>
<proteinExistence type="inferred from homology"/>
<keyword evidence="8 9" id="KW-0472">Membrane</keyword>
<comment type="function">
    <text evidence="9">Essential core component of the TIM22 complex, a complex that mediates the import and insertion of multi-pass transmembrane proteins into the mitochondrial inner membrane. In the TIM22 complex, it constitutes the voltage-activated and signal-gated channel. Forms a twin-pore translocase that uses the membrane potential as external driving force in 2 voltage-dependent steps.</text>
</comment>